<evidence type="ECO:0000256" key="4">
    <source>
        <dbReference type="ARBA" id="ARBA00023163"/>
    </source>
</evidence>
<reference evidence="7 8" key="1">
    <citation type="submission" date="2020-09" db="EMBL/GenBank/DDBJ databases">
        <title>Echinicola sp. CAU 1574 isolated from sand of Sido Beach.</title>
        <authorList>
            <person name="Kim W."/>
        </authorList>
    </citation>
    <scope>NUCLEOTIDE SEQUENCE [LARGE SCALE GENOMIC DNA]</scope>
    <source>
        <strain evidence="7 8">CAU 1574</strain>
    </source>
</reference>
<dbReference type="CDD" id="cd06171">
    <property type="entry name" value="Sigma70_r4"/>
    <property type="match status" value="1"/>
</dbReference>
<dbReference type="SUPFAM" id="SSF88659">
    <property type="entry name" value="Sigma3 and sigma4 domains of RNA polymerase sigma factors"/>
    <property type="match status" value="1"/>
</dbReference>
<evidence type="ECO:0000259" key="6">
    <source>
        <dbReference type="Pfam" id="PF08281"/>
    </source>
</evidence>
<dbReference type="InterPro" id="IPR039425">
    <property type="entry name" value="RNA_pol_sigma-70-like"/>
</dbReference>
<evidence type="ECO:0000259" key="5">
    <source>
        <dbReference type="Pfam" id="PF04542"/>
    </source>
</evidence>
<comment type="similarity">
    <text evidence="1">Belongs to the sigma-70 factor family. ECF subfamily.</text>
</comment>
<dbReference type="Pfam" id="PF08281">
    <property type="entry name" value="Sigma70_r4_2"/>
    <property type="match status" value="1"/>
</dbReference>
<sequence>MKEIELRLLEQIKRGNEMAFVQVYDKYWKLLFNSGYKRLQKREIVEGLVQEVFVEMWQKRKSLEIHTSLNSYLYTAMKYKVINQMKSQMVKEKYVAFVTSKKLSFGSEVEENIFYNELNDAYKKEVSSLPDQARKVYKLKKYQDLSYAEIAQEMQISVSTVEKHMIKALKILRNNLRNYSMSLGVLCLLNSGVF</sequence>
<dbReference type="EMBL" id="JACYTQ010000001">
    <property type="protein sequence ID" value="MBD8487182.1"/>
    <property type="molecule type" value="Genomic_DNA"/>
</dbReference>
<accession>A0ABR9AEJ8</accession>
<dbReference type="Gene3D" id="1.10.10.10">
    <property type="entry name" value="Winged helix-like DNA-binding domain superfamily/Winged helix DNA-binding domain"/>
    <property type="match status" value="1"/>
</dbReference>
<dbReference type="Proteomes" id="UP000647133">
    <property type="component" value="Unassembled WGS sequence"/>
</dbReference>
<evidence type="ECO:0000256" key="1">
    <source>
        <dbReference type="ARBA" id="ARBA00010641"/>
    </source>
</evidence>
<dbReference type="InterPro" id="IPR007627">
    <property type="entry name" value="RNA_pol_sigma70_r2"/>
</dbReference>
<organism evidence="7 8">
    <name type="scientific">Echinicola arenosa</name>
    <dbReference type="NCBI Taxonomy" id="2774144"/>
    <lineage>
        <taxon>Bacteria</taxon>
        <taxon>Pseudomonadati</taxon>
        <taxon>Bacteroidota</taxon>
        <taxon>Cytophagia</taxon>
        <taxon>Cytophagales</taxon>
        <taxon>Cyclobacteriaceae</taxon>
        <taxon>Echinicola</taxon>
    </lineage>
</organism>
<dbReference type="InterPro" id="IPR013324">
    <property type="entry name" value="RNA_pol_sigma_r3/r4-like"/>
</dbReference>
<feature type="domain" description="RNA polymerase sigma factor 70 region 4 type 2" evidence="6">
    <location>
        <begin position="126"/>
        <end position="170"/>
    </location>
</feature>
<name>A0ABR9AEJ8_9BACT</name>
<dbReference type="NCBIfam" id="TIGR02937">
    <property type="entry name" value="sigma70-ECF"/>
    <property type="match status" value="1"/>
</dbReference>
<evidence type="ECO:0000256" key="3">
    <source>
        <dbReference type="ARBA" id="ARBA00023082"/>
    </source>
</evidence>
<evidence type="ECO:0000313" key="7">
    <source>
        <dbReference type="EMBL" id="MBD8487182.1"/>
    </source>
</evidence>
<keyword evidence="3" id="KW-0731">Sigma factor</keyword>
<protein>
    <submittedName>
        <fullName evidence="7">RNA polymerase sigma-70 factor</fullName>
    </submittedName>
</protein>
<keyword evidence="8" id="KW-1185">Reference proteome</keyword>
<dbReference type="RefSeq" id="WP_192006968.1">
    <property type="nucleotide sequence ID" value="NZ_JACYTQ010000001.1"/>
</dbReference>
<keyword evidence="4" id="KW-0804">Transcription</keyword>
<comment type="caution">
    <text evidence="7">The sequence shown here is derived from an EMBL/GenBank/DDBJ whole genome shotgun (WGS) entry which is preliminary data.</text>
</comment>
<dbReference type="PANTHER" id="PTHR43133:SF46">
    <property type="entry name" value="RNA POLYMERASE SIGMA-70 FACTOR ECF SUBFAMILY"/>
    <property type="match status" value="1"/>
</dbReference>
<dbReference type="PANTHER" id="PTHR43133">
    <property type="entry name" value="RNA POLYMERASE ECF-TYPE SIGMA FACTO"/>
    <property type="match status" value="1"/>
</dbReference>
<gene>
    <name evidence="7" type="ORF">IFO69_00340</name>
</gene>
<dbReference type="SUPFAM" id="SSF88946">
    <property type="entry name" value="Sigma2 domain of RNA polymerase sigma factors"/>
    <property type="match status" value="1"/>
</dbReference>
<dbReference type="InterPro" id="IPR013325">
    <property type="entry name" value="RNA_pol_sigma_r2"/>
</dbReference>
<dbReference type="Gene3D" id="1.10.1740.10">
    <property type="match status" value="1"/>
</dbReference>
<dbReference type="InterPro" id="IPR036388">
    <property type="entry name" value="WH-like_DNA-bd_sf"/>
</dbReference>
<dbReference type="InterPro" id="IPR013249">
    <property type="entry name" value="RNA_pol_sigma70_r4_t2"/>
</dbReference>
<dbReference type="Pfam" id="PF04542">
    <property type="entry name" value="Sigma70_r2"/>
    <property type="match status" value="1"/>
</dbReference>
<evidence type="ECO:0000256" key="2">
    <source>
        <dbReference type="ARBA" id="ARBA00023015"/>
    </source>
</evidence>
<keyword evidence="2" id="KW-0805">Transcription regulation</keyword>
<dbReference type="InterPro" id="IPR014327">
    <property type="entry name" value="RNA_pol_sigma70_bacteroid"/>
</dbReference>
<evidence type="ECO:0000313" key="8">
    <source>
        <dbReference type="Proteomes" id="UP000647133"/>
    </source>
</evidence>
<proteinExistence type="inferred from homology"/>
<dbReference type="NCBIfam" id="TIGR02985">
    <property type="entry name" value="Sig70_bacteroi1"/>
    <property type="match status" value="1"/>
</dbReference>
<dbReference type="InterPro" id="IPR014284">
    <property type="entry name" value="RNA_pol_sigma-70_dom"/>
</dbReference>
<feature type="domain" description="RNA polymerase sigma-70 region 2" evidence="5">
    <location>
        <begin position="24"/>
        <end position="88"/>
    </location>
</feature>